<evidence type="ECO:0000256" key="1">
    <source>
        <dbReference type="SAM" id="Phobius"/>
    </source>
</evidence>
<protein>
    <submittedName>
        <fullName evidence="2">Uncharacterized protein</fullName>
    </submittedName>
</protein>
<sequence length="70" mass="8070">MDLQNIVFLGFIGGWLGGLAWASIVSIKSNETKKENEAMKRLIRQQNDVLTVTLNRERKLKEQMKEEKHG</sequence>
<keyword evidence="1" id="KW-1133">Transmembrane helix</keyword>
<accession>A0A8S5QM69</accession>
<proteinExistence type="predicted"/>
<name>A0A8S5QM69_9CAUD</name>
<reference evidence="2" key="1">
    <citation type="journal article" date="2021" name="Proc. Natl. Acad. Sci. U.S.A.">
        <title>A Catalog of Tens of Thousands of Viruses from Human Metagenomes Reveals Hidden Associations with Chronic Diseases.</title>
        <authorList>
            <person name="Tisza M.J."/>
            <person name="Buck C.B."/>
        </authorList>
    </citation>
    <scope>NUCLEOTIDE SEQUENCE</scope>
    <source>
        <strain evidence="2">CtV7t52</strain>
    </source>
</reference>
<keyword evidence="1" id="KW-0472">Membrane</keyword>
<organism evidence="2">
    <name type="scientific">Siphoviridae sp. ctV7t52</name>
    <dbReference type="NCBI Taxonomy" id="2826357"/>
    <lineage>
        <taxon>Viruses</taxon>
        <taxon>Duplodnaviria</taxon>
        <taxon>Heunggongvirae</taxon>
        <taxon>Uroviricota</taxon>
        <taxon>Caudoviricetes</taxon>
    </lineage>
</organism>
<keyword evidence="1" id="KW-0812">Transmembrane</keyword>
<evidence type="ECO:0000313" key="2">
    <source>
        <dbReference type="EMBL" id="DAE20350.1"/>
    </source>
</evidence>
<dbReference type="EMBL" id="BK015692">
    <property type="protein sequence ID" value="DAE20350.1"/>
    <property type="molecule type" value="Genomic_DNA"/>
</dbReference>
<feature type="transmembrane region" description="Helical" evidence="1">
    <location>
        <begin position="6"/>
        <end position="27"/>
    </location>
</feature>